<keyword evidence="2" id="KW-1185">Reference proteome</keyword>
<proteinExistence type="predicted"/>
<accession>A0ABQ2REK2</accession>
<comment type="caution">
    <text evidence="1">The sequence shown here is derived from an EMBL/GenBank/DDBJ whole genome shotgun (WGS) entry which is preliminary data.</text>
</comment>
<dbReference type="Proteomes" id="UP000611554">
    <property type="component" value="Unassembled WGS sequence"/>
</dbReference>
<dbReference type="RefSeq" id="WP_189249917.1">
    <property type="nucleotide sequence ID" value="NZ_BMQJ01000018.1"/>
</dbReference>
<name>A0ABQ2REK2_9ACTN</name>
<organism evidence="1 2">
    <name type="scientific">Streptosporangium pseudovulgare</name>
    <dbReference type="NCBI Taxonomy" id="35765"/>
    <lineage>
        <taxon>Bacteria</taxon>
        <taxon>Bacillati</taxon>
        <taxon>Actinomycetota</taxon>
        <taxon>Actinomycetes</taxon>
        <taxon>Streptosporangiales</taxon>
        <taxon>Streptosporangiaceae</taxon>
        <taxon>Streptosporangium</taxon>
    </lineage>
</organism>
<dbReference type="EMBL" id="BMQJ01000018">
    <property type="protein sequence ID" value="GGQ22695.1"/>
    <property type="molecule type" value="Genomic_DNA"/>
</dbReference>
<protein>
    <submittedName>
        <fullName evidence="1">Uncharacterized protein</fullName>
    </submittedName>
</protein>
<reference evidence="2" key="1">
    <citation type="journal article" date="2019" name="Int. J. Syst. Evol. Microbiol.">
        <title>The Global Catalogue of Microorganisms (GCM) 10K type strain sequencing project: providing services to taxonomists for standard genome sequencing and annotation.</title>
        <authorList>
            <consortium name="The Broad Institute Genomics Platform"/>
            <consortium name="The Broad Institute Genome Sequencing Center for Infectious Disease"/>
            <person name="Wu L."/>
            <person name="Ma J."/>
        </authorList>
    </citation>
    <scope>NUCLEOTIDE SEQUENCE [LARGE SCALE GENOMIC DNA]</scope>
    <source>
        <strain evidence="2">JCM 3115</strain>
    </source>
</reference>
<gene>
    <name evidence="1" type="ORF">GCM10010140_61300</name>
</gene>
<sequence length="45" mass="4974">MCSGEIRHRQTVLDDIERVPEALLGLLHSAAPTIGKAIVRLREHA</sequence>
<evidence type="ECO:0000313" key="1">
    <source>
        <dbReference type="EMBL" id="GGQ22695.1"/>
    </source>
</evidence>
<evidence type="ECO:0000313" key="2">
    <source>
        <dbReference type="Proteomes" id="UP000611554"/>
    </source>
</evidence>